<dbReference type="Proteomes" id="UP000095192">
    <property type="component" value="Unassembled WGS sequence"/>
</dbReference>
<sequence>MQVFVRSYAGESLPVEVSATSTVLELKQHLEARLGVAASLQRLCFGVLALDDTATLEDAGVEEEATIFQSLELLGAGKKRKRKTYTKPKKEKHKKKKVKLAVLKFYKVDGNDKVTRLRKECPAKSCGSGVFMAQHENRNYCGRDELLPALEPSALGKTFRVGNTAGKSSPGVPSQQASHVDAPVKPCAASPTANGASKAPANATSLVKQLRDRTSVSFGLCKQALEATEWDAEKAVLFLRKAGIARAAKTALRDAQEGVVSVVGSREGSSWSAVVLNCETDFVQRSPKFVAFSKALAEHCHSISSGDNTTQGDPGPTDTSDGVVSQLKSSQPSAQLSACAQSCSANTPASVQELLVDLATQFGENIVITAVERIDAAADSCIGAYVHGEIEAGVGTVAALVEIHYAVLDDTQACASLHKRVAELAKLLSMQVVATKPRFISMDSIPDSFVETERAIIEAAAQKKSAAGSSGGTKPVDLTKVIEKRLKHCLEEQCLLQQEFLMMGRVQNAFDNDGAGGEAHDPAEQRNRNPCTVADAIKFVGQRLGCKLEVSRMWLLSVRSV</sequence>
<dbReference type="InterPro" id="IPR002906">
    <property type="entry name" value="Ribosomal_eS31"/>
</dbReference>
<evidence type="ECO:0000256" key="2">
    <source>
        <dbReference type="ARBA" id="ARBA00008373"/>
    </source>
</evidence>
<evidence type="ECO:0000313" key="14">
    <source>
        <dbReference type="Proteomes" id="UP000095192"/>
    </source>
</evidence>
<keyword evidence="7 10" id="KW-0648">Protein biosynthesis</keyword>
<evidence type="ECO:0000313" key="13">
    <source>
        <dbReference type="EMBL" id="OEH78601.1"/>
    </source>
</evidence>
<dbReference type="SUPFAM" id="SSF54713">
    <property type="entry name" value="Elongation factor Ts (EF-Ts), dimerisation domain"/>
    <property type="match status" value="2"/>
</dbReference>
<evidence type="ECO:0000256" key="8">
    <source>
        <dbReference type="ARBA" id="ARBA00022980"/>
    </source>
</evidence>
<dbReference type="InterPro" id="IPR029071">
    <property type="entry name" value="Ubiquitin-like_domsf"/>
</dbReference>
<proteinExistence type="inferred from homology"/>
<comment type="function">
    <text evidence="10">Associates with the EF-Tu.GDP complex and induces the exchange of GDP to GTP. It remains bound to the aminoacyl-tRNA.EF-Tu.GTP complex up to the GTP hydrolysis stage on the ribosome.</text>
</comment>
<dbReference type="PANTHER" id="PTHR11741:SF0">
    <property type="entry name" value="ELONGATION FACTOR TS, MITOCHONDRIAL"/>
    <property type="match status" value="1"/>
</dbReference>
<dbReference type="VEuPathDB" id="ToxoDB:LOC113147284"/>
<dbReference type="EMBL" id="JROU02000667">
    <property type="protein sequence ID" value="OEH78601.1"/>
    <property type="molecule type" value="Genomic_DNA"/>
</dbReference>
<dbReference type="Gene3D" id="1.10.8.10">
    <property type="entry name" value="DNA helicase RuvA subunit, C-terminal domain"/>
    <property type="match status" value="1"/>
</dbReference>
<dbReference type="Gene3D" id="3.30.479.20">
    <property type="entry name" value="Elongation factor Ts, dimerisation domain"/>
    <property type="match status" value="2"/>
</dbReference>
<evidence type="ECO:0000256" key="9">
    <source>
        <dbReference type="ARBA" id="ARBA00023274"/>
    </source>
</evidence>
<evidence type="ECO:0000256" key="3">
    <source>
        <dbReference type="ARBA" id="ARBA00009891"/>
    </source>
</evidence>
<dbReference type="InterPro" id="IPR009060">
    <property type="entry name" value="UBA-like_sf"/>
</dbReference>
<dbReference type="Pfam" id="PF00240">
    <property type="entry name" value="ubiquitin"/>
    <property type="match status" value="1"/>
</dbReference>
<keyword evidence="8" id="KW-0689">Ribosomal protein</keyword>
<dbReference type="Pfam" id="PF00889">
    <property type="entry name" value="EF_TS"/>
    <property type="match status" value="1"/>
</dbReference>
<keyword evidence="10" id="KW-0496">Mitochondrion</keyword>
<dbReference type="SUPFAM" id="SSF57829">
    <property type="entry name" value="Zn-binding ribosomal proteins"/>
    <property type="match status" value="1"/>
</dbReference>
<dbReference type="PROSITE" id="PS50053">
    <property type="entry name" value="UBIQUITIN_2"/>
    <property type="match status" value="1"/>
</dbReference>
<evidence type="ECO:0000256" key="7">
    <source>
        <dbReference type="ARBA" id="ARBA00022917"/>
    </source>
</evidence>
<dbReference type="SMART" id="SM01402">
    <property type="entry name" value="Ribosomal_S27"/>
    <property type="match status" value="1"/>
</dbReference>
<evidence type="ECO:0000256" key="4">
    <source>
        <dbReference type="ARBA" id="ARBA00022499"/>
    </source>
</evidence>
<dbReference type="InterPro" id="IPR001816">
    <property type="entry name" value="Transl_elong_EFTs/EF1B"/>
</dbReference>
<dbReference type="GO" id="GO:0070125">
    <property type="term" value="P:mitochondrial translational elongation"/>
    <property type="evidence" value="ECO:0007669"/>
    <property type="project" value="TreeGrafter"/>
</dbReference>
<dbReference type="InterPro" id="IPR000626">
    <property type="entry name" value="Ubiquitin-like_dom"/>
</dbReference>
<keyword evidence="14" id="KW-1185">Reference proteome</keyword>
<dbReference type="GO" id="GO:0005840">
    <property type="term" value="C:ribosome"/>
    <property type="evidence" value="ECO:0007669"/>
    <property type="project" value="UniProtKB-KW"/>
</dbReference>
<dbReference type="SUPFAM" id="SSF46934">
    <property type="entry name" value="UBA-like"/>
    <property type="match status" value="1"/>
</dbReference>
<reference evidence="13 14" key="1">
    <citation type="journal article" date="2016" name="BMC Genomics">
        <title>Comparative genomics reveals Cyclospora cayetanensis possesses coccidia-like metabolism and invasion components but unique surface antigens.</title>
        <authorList>
            <person name="Liu S."/>
            <person name="Wang L."/>
            <person name="Zheng H."/>
            <person name="Xu Z."/>
            <person name="Roellig D.M."/>
            <person name="Li N."/>
            <person name="Frace M.A."/>
            <person name="Tang K."/>
            <person name="Arrowood M.J."/>
            <person name="Moss D.M."/>
            <person name="Zhang L."/>
            <person name="Feng Y."/>
            <person name="Xiao L."/>
        </authorList>
    </citation>
    <scope>NUCLEOTIDE SEQUENCE [LARGE SCALE GENOMIC DNA]</scope>
    <source>
        <strain evidence="13 14">CHN_HEN01</strain>
    </source>
</reference>
<gene>
    <name evidence="13" type="ORF">cyc_04062</name>
</gene>
<dbReference type="InterPro" id="IPR014039">
    <property type="entry name" value="Transl_elong_EFTs/EF1B_dimer"/>
</dbReference>
<comment type="similarity">
    <text evidence="2">In the N-terminal section; belongs to the ubiquitin family.</text>
</comment>
<keyword evidence="4" id="KW-1017">Isopeptide bond</keyword>
<evidence type="ECO:0000256" key="6">
    <source>
        <dbReference type="ARBA" id="ARBA00022833"/>
    </source>
</evidence>
<dbReference type="SMART" id="SM00213">
    <property type="entry name" value="UBQ"/>
    <property type="match status" value="1"/>
</dbReference>
<evidence type="ECO:0000256" key="10">
    <source>
        <dbReference type="HAMAP-Rule" id="MF_03135"/>
    </source>
</evidence>
<dbReference type="InterPro" id="IPR036402">
    <property type="entry name" value="EF-Ts_dimer_sf"/>
</dbReference>
<evidence type="ECO:0000256" key="1">
    <source>
        <dbReference type="ARBA" id="ARBA00005532"/>
    </source>
</evidence>
<name>A0A1D3D577_9EIME</name>
<dbReference type="AlphaFoldDB" id="A0A1D3D577"/>
<dbReference type="CDD" id="cd14275">
    <property type="entry name" value="UBA_EF-Ts"/>
    <property type="match status" value="1"/>
</dbReference>
<evidence type="ECO:0000256" key="5">
    <source>
        <dbReference type="ARBA" id="ARBA00022768"/>
    </source>
</evidence>
<dbReference type="SUPFAM" id="SSF54236">
    <property type="entry name" value="Ubiquitin-like"/>
    <property type="match status" value="1"/>
</dbReference>
<evidence type="ECO:0000256" key="11">
    <source>
        <dbReference type="SAM" id="MobiDB-lite"/>
    </source>
</evidence>
<dbReference type="GO" id="GO:1990904">
    <property type="term" value="C:ribonucleoprotein complex"/>
    <property type="evidence" value="ECO:0007669"/>
    <property type="project" value="UniProtKB-KW"/>
</dbReference>
<keyword evidence="9" id="KW-0687">Ribonucleoprotein</keyword>
<dbReference type="Pfam" id="PF01599">
    <property type="entry name" value="Ribosomal_S27"/>
    <property type="match status" value="1"/>
</dbReference>
<dbReference type="GO" id="GO:0005739">
    <property type="term" value="C:mitochondrion"/>
    <property type="evidence" value="ECO:0007669"/>
    <property type="project" value="UniProtKB-SubCell"/>
</dbReference>
<dbReference type="InterPro" id="IPR038582">
    <property type="entry name" value="Ribosomal_eS31_euk-type_sf"/>
</dbReference>
<keyword evidence="5 10" id="KW-0251">Elongation factor</keyword>
<dbReference type="Gene3D" id="6.20.50.150">
    <property type="match status" value="1"/>
</dbReference>
<dbReference type="HAMAP" id="MF_00050">
    <property type="entry name" value="EF_Ts"/>
    <property type="match status" value="1"/>
</dbReference>
<feature type="domain" description="Ubiquitin-like" evidence="12">
    <location>
        <begin position="1"/>
        <end position="76"/>
    </location>
</feature>
<keyword evidence="6" id="KW-0862">Zinc</keyword>
<dbReference type="GO" id="GO:0003735">
    <property type="term" value="F:structural constituent of ribosome"/>
    <property type="evidence" value="ECO:0007669"/>
    <property type="project" value="InterPro"/>
</dbReference>
<dbReference type="FunCoup" id="A0A1D3D577">
    <property type="interactions" value="184"/>
</dbReference>
<comment type="similarity">
    <text evidence="1 10">Belongs to the EF-Ts family.</text>
</comment>
<dbReference type="PANTHER" id="PTHR11741">
    <property type="entry name" value="ELONGATION FACTOR TS"/>
    <property type="match status" value="1"/>
</dbReference>
<comment type="subcellular location">
    <subcellularLocation>
        <location evidence="10">Mitochondrion</location>
    </subcellularLocation>
</comment>
<dbReference type="Gene3D" id="3.10.20.90">
    <property type="entry name" value="Phosphatidylinositol 3-kinase Catalytic Subunit, Chain A, domain 1"/>
    <property type="match status" value="1"/>
</dbReference>
<dbReference type="InterPro" id="IPR011332">
    <property type="entry name" value="Ribosomal_zn-bd"/>
</dbReference>
<comment type="caution">
    <text evidence="13">The sequence shown here is derived from an EMBL/GenBank/DDBJ whole genome shotgun (WGS) entry which is preliminary data.</text>
</comment>
<organism evidence="13 14">
    <name type="scientific">Cyclospora cayetanensis</name>
    <dbReference type="NCBI Taxonomy" id="88456"/>
    <lineage>
        <taxon>Eukaryota</taxon>
        <taxon>Sar</taxon>
        <taxon>Alveolata</taxon>
        <taxon>Apicomplexa</taxon>
        <taxon>Conoidasida</taxon>
        <taxon>Coccidia</taxon>
        <taxon>Eucoccidiorida</taxon>
        <taxon>Eimeriorina</taxon>
        <taxon>Eimeriidae</taxon>
        <taxon>Cyclospora</taxon>
    </lineage>
</organism>
<dbReference type="VEuPathDB" id="ToxoDB:cyc_04062"/>
<comment type="similarity">
    <text evidence="3">In the C-terminal section; belongs to the eukaryotic ribosomal protein eS31 family.</text>
</comment>
<protein>
    <recommendedName>
        <fullName evidence="10">Elongation factor Ts, mitochondrial</fullName>
        <shortName evidence="10">EF-Ts</shortName>
        <shortName evidence="10">EF-TsMt</shortName>
    </recommendedName>
</protein>
<evidence type="ECO:0000259" key="12">
    <source>
        <dbReference type="PROSITE" id="PS50053"/>
    </source>
</evidence>
<dbReference type="FunFam" id="1.10.8.10:FF:000001">
    <property type="entry name" value="Elongation factor Ts"/>
    <property type="match status" value="1"/>
</dbReference>
<dbReference type="VEuPathDB" id="ToxoDB:LOC34620648"/>
<accession>A0A1D3D577</accession>
<dbReference type="InParanoid" id="A0A1D3D577"/>
<feature type="region of interest" description="Disordered" evidence="11">
    <location>
        <begin position="303"/>
        <end position="326"/>
    </location>
</feature>
<dbReference type="GO" id="GO:0003746">
    <property type="term" value="F:translation elongation factor activity"/>
    <property type="evidence" value="ECO:0007669"/>
    <property type="project" value="UniProtKB-UniRule"/>
</dbReference>